<feature type="non-terminal residue" evidence="2">
    <location>
        <position position="1"/>
    </location>
</feature>
<feature type="domain" description="Myb/SANT-like" evidence="1">
    <location>
        <begin position="6"/>
        <end position="79"/>
    </location>
</feature>
<evidence type="ECO:0000313" key="3">
    <source>
        <dbReference type="Proteomes" id="UP000053477"/>
    </source>
</evidence>
<dbReference type="STRING" id="27342.A0A0H2R3X9"/>
<proteinExistence type="predicted"/>
<sequence>AEAGDGGNFKTGFWTKAAVEVNEVHTVGAMKTSTMCRTKWTAIKKTYTLVEIIRHKSGWIWDDKGGAGITASSKSVWDAFEKKNPGSSRFRNAGW</sequence>
<dbReference type="Pfam" id="PF12776">
    <property type="entry name" value="Myb_DNA-bind_3"/>
    <property type="match status" value="1"/>
</dbReference>
<accession>A0A0H2R3X9</accession>
<dbReference type="OrthoDB" id="3186724at2759"/>
<dbReference type="AlphaFoldDB" id="A0A0H2R3X9"/>
<protein>
    <recommendedName>
        <fullName evidence="1">Myb/SANT-like domain-containing protein</fullName>
    </recommendedName>
</protein>
<name>A0A0H2R3X9_9AGAM</name>
<keyword evidence="3" id="KW-1185">Reference proteome</keyword>
<gene>
    <name evidence="2" type="ORF">SCHPADRAFT_807544</name>
</gene>
<dbReference type="Proteomes" id="UP000053477">
    <property type="component" value="Unassembled WGS sequence"/>
</dbReference>
<dbReference type="InParanoid" id="A0A0H2R3X9"/>
<organism evidence="2 3">
    <name type="scientific">Schizopora paradoxa</name>
    <dbReference type="NCBI Taxonomy" id="27342"/>
    <lineage>
        <taxon>Eukaryota</taxon>
        <taxon>Fungi</taxon>
        <taxon>Dikarya</taxon>
        <taxon>Basidiomycota</taxon>
        <taxon>Agaricomycotina</taxon>
        <taxon>Agaricomycetes</taxon>
        <taxon>Hymenochaetales</taxon>
        <taxon>Schizoporaceae</taxon>
        <taxon>Schizopora</taxon>
    </lineage>
</organism>
<dbReference type="EMBL" id="KQ086243">
    <property type="protein sequence ID" value="KLO06042.1"/>
    <property type="molecule type" value="Genomic_DNA"/>
</dbReference>
<feature type="non-terminal residue" evidence="2">
    <location>
        <position position="95"/>
    </location>
</feature>
<evidence type="ECO:0000259" key="1">
    <source>
        <dbReference type="Pfam" id="PF12776"/>
    </source>
</evidence>
<dbReference type="InterPro" id="IPR024752">
    <property type="entry name" value="Myb/SANT-like_dom"/>
</dbReference>
<reference evidence="2 3" key="1">
    <citation type="submission" date="2015-04" db="EMBL/GenBank/DDBJ databases">
        <title>Complete genome sequence of Schizopora paradoxa KUC8140, a cosmopolitan wood degrader in East Asia.</title>
        <authorList>
            <consortium name="DOE Joint Genome Institute"/>
            <person name="Min B."/>
            <person name="Park H."/>
            <person name="Jang Y."/>
            <person name="Kim J.-J."/>
            <person name="Kim K.H."/>
            <person name="Pangilinan J."/>
            <person name="Lipzen A."/>
            <person name="Riley R."/>
            <person name="Grigoriev I.V."/>
            <person name="Spatafora J.W."/>
            <person name="Choi I.-G."/>
        </authorList>
    </citation>
    <scope>NUCLEOTIDE SEQUENCE [LARGE SCALE GENOMIC DNA]</scope>
    <source>
        <strain evidence="2 3">KUC8140</strain>
    </source>
</reference>
<evidence type="ECO:0000313" key="2">
    <source>
        <dbReference type="EMBL" id="KLO06042.1"/>
    </source>
</evidence>